<proteinExistence type="predicted"/>
<dbReference type="Proteomes" id="UP000241858">
    <property type="component" value="Unassembled WGS sequence"/>
</dbReference>
<sequence length="345" mass="39747">MDNIPVYQGKLTAYLDQNILDMFVKHGLGEFGEMLAREYQVVYSDETLKEIKRSVGYENKFLDVLNQLGAFHLKVYLDEHFQPTGKATITKRDSYQAFHEYNSNEPVYERIYDSMMMNVQKVYGGASDSTFDDIKDTQIAAYADLHKFILKNIEDLKPEFPELAIQLEAQAEDMKNKLAVAVSENAKLASQNISDPIGWSGIKDFREFLNTGPMQLNNIEPPNVIQQIWCICQKKFPNEMDITLEQFFCLESNPIYPSSEFFKYQKVNSIYNMLNMLGYHPDSKVHKERRFIAAISDQSHASLATFADMLLSRDKSFLKKVEASYEFLGVGTHTFHVEENTYTSD</sequence>
<dbReference type="AlphaFoldDB" id="A0A2T3HTN8"/>
<dbReference type="OrthoDB" id="6398283at2"/>
<name>A0A2T3HTN8_9GAMM</name>
<comment type="caution">
    <text evidence="2">The sequence shown here is derived from an EMBL/GenBank/DDBJ whole genome shotgun (WGS) entry which is preliminary data.</text>
</comment>
<organism evidence="2 3">
    <name type="scientific">Photobacterium aquimaris</name>
    <dbReference type="NCBI Taxonomy" id="512643"/>
    <lineage>
        <taxon>Bacteria</taxon>
        <taxon>Pseudomonadati</taxon>
        <taxon>Pseudomonadota</taxon>
        <taxon>Gammaproteobacteria</taxon>
        <taxon>Vibrionales</taxon>
        <taxon>Vibrionaceae</taxon>
        <taxon>Photobacterium</taxon>
    </lineage>
</organism>
<protein>
    <submittedName>
        <fullName evidence="2">Uncharacterized protein</fullName>
    </submittedName>
</protein>
<evidence type="ECO:0000313" key="2">
    <source>
        <dbReference type="EMBL" id="PST98802.1"/>
    </source>
</evidence>
<keyword evidence="1" id="KW-0175">Coiled coil</keyword>
<dbReference type="EMBL" id="PYLY01000048">
    <property type="protein sequence ID" value="PST98802.1"/>
    <property type="molecule type" value="Genomic_DNA"/>
</dbReference>
<feature type="coiled-coil region" evidence="1">
    <location>
        <begin position="164"/>
        <end position="191"/>
    </location>
</feature>
<accession>A0A2T3HTN8</accession>
<reference evidence="2 3" key="1">
    <citation type="submission" date="2018-03" db="EMBL/GenBank/DDBJ databases">
        <title>Whole genome sequencing of Histamine producing bacteria.</title>
        <authorList>
            <person name="Butler K."/>
        </authorList>
    </citation>
    <scope>NUCLEOTIDE SEQUENCE [LARGE SCALE GENOMIC DNA]</scope>
    <source>
        <strain evidence="2 3">DSM 23343</strain>
    </source>
</reference>
<gene>
    <name evidence="2" type="ORF">C0W81_17575</name>
</gene>
<dbReference type="RefSeq" id="WP_065190117.1">
    <property type="nucleotide sequence ID" value="NZ_LNQZ01000018.1"/>
</dbReference>
<evidence type="ECO:0000313" key="3">
    <source>
        <dbReference type="Proteomes" id="UP000241858"/>
    </source>
</evidence>
<evidence type="ECO:0000256" key="1">
    <source>
        <dbReference type="SAM" id="Coils"/>
    </source>
</evidence>